<gene>
    <name evidence="1" type="ORF">SAMEA3545359_00307</name>
</gene>
<proteinExistence type="predicted"/>
<evidence type="ECO:0000313" key="1">
    <source>
        <dbReference type="EMBL" id="SCJ42582.1"/>
    </source>
</evidence>
<name>A0A1C6GBB3_9FIRM</name>
<reference evidence="1" key="1">
    <citation type="submission" date="2015-09" db="EMBL/GenBank/DDBJ databases">
        <authorList>
            <consortium name="Pathogen Informatics"/>
        </authorList>
    </citation>
    <scope>NUCLEOTIDE SEQUENCE</scope>
    <source>
        <strain evidence="1">2789STDY5834896</strain>
    </source>
</reference>
<dbReference type="AlphaFoldDB" id="A0A1C6GBB3"/>
<accession>A0A1C6GBB3</accession>
<protein>
    <submittedName>
        <fullName evidence="1">Uncharacterized protein</fullName>
    </submittedName>
</protein>
<sequence length="51" mass="6018">MLRLQELLQIHRTRAAAGNATERRVALETIRALEELRAYRQKEPPRAHRAR</sequence>
<dbReference type="EMBL" id="FMHG01000001">
    <property type="protein sequence ID" value="SCJ42582.1"/>
    <property type="molecule type" value="Genomic_DNA"/>
</dbReference>
<organism evidence="1">
    <name type="scientific">uncultured Anaerotruncus sp</name>
    <dbReference type="NCBI Taxonomy" id="905011"/>
    <lineage>
        <taxon>Bacteria</taxon>
        <taxon>Bacillati</taxon>
        <taxon>Bacillota</taxon>
        <taxon>Clostridia</taxon>
        <taxon>Eubacteriales</taxon>
        <taxon>Oscillospiraceae</taxon>
        <taxon>Anaerotruncus</taxon>
        <taxon>environmental samples</taxon>
    </lineage>
</organism>